<evidence type="ECO:0000256" key="2">
    <source>
        <dbReference type="ARBA" id="ARBA00023125"/>
    </source>
</evidence>
<sequence length="209" mass="22839">MMSTLSRPQAKPGNETRTELIRVGSDIIARRGFNNTGINVVLKEAGVPKGSFYYYFSSKEDFGLAVIDDFAAASDARLDSTLGDSGQPPLVRIRRYLDSAIADMAACDFCRGCLIGNLGQELAGQNEAFRERLDSIFSAWQRRFADCLAEARDRGDFESPVDPDALAQLLQMGWQGATLRAKVSKSVAPMERFATLFFETVLGVPVPAA</sequence>
<dbReference type="PROSITE" id="PS50977">
    <property type="entry name" value="HTH_TETR_2"/>
    <property type="match status" value="1"/>
</dbReference>
<dbReference type="InterPro" id="IPR036271">
    <property type="entry name" value="Tet_transcr_reg_TetR-rel_C_sf"/>
</dbReference>
<evidence type="ECO:0000256" key="1">
    <source>
        <dbReference type="ARBA" id="ARBA00023015"/>
    </source>
</evidence>
<dbReference type="Gene3D" id="1.10.357.10">
    <property type="entry name" value="Tetracycline Repressor, domain 2"/>
    <property type="match status" value="1"/>
</dbReference>
<dbReference type="Pfam" id="PF00440">
    <property type="entry name" value="TetR_N"/>
    <property type="match status" value="1"/>
</dbReference>
<dbReference type="Proteomes" id="UP000313645">
    <property type="component" value="Unassembled WGS sequence"/>
</dbReference>
<dbReference type="PANTHER" id="PTHR47506:SF6">
    <property type="entry name" value="HTH-TYPE TRANSCRIPTIONAL REPRESSOR NEMR"/>
    <property type="match status" value="1"/>
</dbReference>
<keyword evidence="2 4" id="KW-0238">DNA-binding</keyword>
<evidence type="ECO:0000313" key="6">
    <source>
        <dbReference type="EMBL" id="TBW58790.1"/>
    </source>
</evidence>
<dbReference type="InterPro" id="IPR009057">
    <property type="entry name" value="Homeodomain-like_sf"/>
</dbReference>
<accession>A0ABY1ZPN0</accession>
<keyword evidence="3" id="KW-0804">Transcription</keyword>
<dbReference type="Pfam" id="PF16925">
    <property type="entry name" value="TetR_C_13"/>
    <property type="match status" value="1"/>
</dbReference>
<protein>
    <submittedName>
        <fullName evidence="6">TetR family transcriptional regulator</fullName>
    </submittedName>
</protein>
<name>A0ABY1ZPN0_9GAMM</name>
<gene>
    <name evidence="6" type="ORF">EZI54_02670</name>
</gene>
<keyword evidence="1" id="KW-0805">Transcription regulation</keyword>
<evidence type="ECO:0000256" key="4">
    <source>
        <dbReference type="PROSITE-ProRule" id="PRU00335"/>
    </source>
</evidence>
<proteinExistence type="predicted"/>
<feature type="DNA-binding region" description="H-T-H motif" evidence="4">
    <location>
        <begin position="37"/>
        <end position="56"/>
    </location>
</feature>
<organism evidence="6 7">
    <name type="scientific">Marinobacter halodurans</name>
    <dbReference type="NCBI Taxonomy" id="2528979"/>
    <lineage>
        <taxon>Bacteria</taxon>
        <taxon>Pseudomonadati</taxon>
        <taxon>Pseudomonadota</taxon>
        <taxon>Gammaproteobacteria</taxon>
        <taxon>Pseudomonadales</taxon>
        <taxon>Marinobacteraceae</taxon>
        <taxon>Marinobacter</taxon>
    </lineage>
</organism>
<evidence type="ECO:0000259" key="5">
    <source>
        <dbReference type="PROSITE" id="PS50977"/>
    </source>
</evidence>
<dbReference type="EMBL" id="SJDL01000003">
    <property type="protein sequence ID" value="TBW58790.1"/>
    <property type="molecule type" value="Genomic_DNA"/>
</dbReference>
<evidence type="ECO:0000256" key="3">
    <source>
        <dbReference type="ARBA" id="ARBA00023163"/>
    </source>
</evidence>
<dbReference type="RefSeq" id="WP_131478768.1">
    <property type="nucleotide sequence ID" value="NZ_SJDL01000003.1"/>
</dbReference>
<comment type="caution">
    <text evidence="6">The sequence shown here is derived from an EMBL/GenBank/DDBJ whole genome shotgun (WGS) entry which is preliminary data.</text>
</comment>
<reference evidence="6 7" key="1">
    <citation type="submission" date="2019-02" db="EMBL/GenBank/DDBJ databases">
        <title>Marinobacter halodurans sp. nov., a marine bacterium isolated from sea tidal flat.</title>
        <authorList>
            <person name="Yoo Y."/>
            <person name="Lee D.W."/>
            <person name="Kim B.S."/>
            <person name="Kim J.-J."/>
        </authorList>
    </citation>
    <scope>NUCLEOTIDE SEQUENCE [LARGE SCALE GENOMIC DNA]</scope>
    <source>
        <strain evidence="6 7">YJ-S3-2</strain>
    </source>
</reference>
<dbReference type="PRINTS" id="PR00455">
    <property type="entry name" value="HTHTETR"/>
</dbReference>
<dbReference type="SUPFAM" id="SSF48498">
    <property type="entry name" value="Tetracyclin repressor-like, C-terminal domain"/>
    <property type="match status" value="1"/>
</dbReference>
<keyword evidence="7" id="KW-1185">Reference proteome</keyword>
<dbReference type="SUPFAM" id="SSF46689">
    <property type="entry name" value="Homeodomain-like"/>
    <property type="match status" value="1"/>
</dbReference>
<dbReference type="PANTHER" id="PTHR47506">
    <property type="entry name" value="TRANSCRIPTIONAL REGULATORY PROTEIN"/>
    <property type="match status" value="1"/>
</dbReference>
<dbReference type="InterPro" id="IPR011075">
    <property type="entry name" value="TetR_C"/>
</dbReference>
<feature type="domain" description="HTH tetR-type" evidence="5">
    <location>
        <begin position="14"/>
        <end position="74"/>
    </location>
</feature>
<dbReference type="InterPro" id="IPR001647">
    <property type="entry name" value="HTH_TetR"/>
</dbReference>
<evidence type="ECO:0000313" key="7">
    <source>
        <dbReference type="Proteomes" id="UP000313645"/>
    </source>
</evidence>